<comment type="caution">
    <text evidence="8">The sequence shown here is derived from an EMBL/GenBank/DDBJ whole genome shotgun (WGS) entry which is preliminary data.</text>
</comment>
<reference evidence="8 9" key="1">
    <citation type="submission" date="2015-02" db="EMBL/GenBank/DDBJ databases">
        <title>Mycoplasma mycoides subsp. mycoides strain:B237 Genome sequencing.</title>
        <authorList>
            <person name="Fischer A."/>
            <person name="Santana-Cruz I."/>
            <person name="Schieck E."/>
            <person name="Gourle H."/>
            <person name="Lambert M."/>
            <person name="Nadendla S."/>
            <person name="Miller R.A."/>
            <person name="Weber J."/>
            <person name="Bongcam-Rudloff E."/>
            <person name="Vashee S."/>
            <person name="Frey J."/>
            <person name="Jores J."/>
        </authorList>
    </citation>
    <scope>NUCLEOTIDE SEQUENCE [LARGE SCALE GENOMIC DNA]</scope>
    <source>
        <strain evidence="8 9">B237</strain>
    </source>
</reference>
<dbReference type="PANTHER" id="PTHR30290:SF10">
    <property type="entry name" value="PERIPLASMIC OLIGOPEPTIDE-BINDING PROTEIN-RELATED"/>
    <property type="match status" value="1"/>
</dbReference>
<comment type="subcellular location">
    <subcellularLocation>
        <location evidence="1">Cell envelope</location>
    </subcellularLocation>
</comment>
<dbReference type="PROSITE" id="PS51257">
    <property type="entry name" value="PROKAR_LIPOPROTEIN"/>
    <property type="match status" value="1"/>
</dbReference>
<dbReference type="Gene3D" id="3.90.76.10">
    <property type="entry name" value="Dipeptide-binding Protein, Domain 1"/>
    <property type="match status" value="1"/>
</dbReference>
<evidence type="ECO:0000259" key="7">
    <source>
        <dbReference type="Pfam" id="PF00496"/>
    </source>
</evidence>
<dbReference type="EMBL" id="LAEW01000001">
    <property type="protein sequence ID" value="KJQ45737.1"/>
    <property type="molecule type" value="Genomic_DNA"/>
</dbReference>
<evidence type="ECO:0000256" key="3">
    <source>
        <dbReference type="ARBA" id="ARBA00022448"/>
    </source>
</evidence>
<feature type="region of interest" description="Disordered" evidence="5">
    <location>
        <begin position="559"/>
        <end position="592"/>
    </location>
</feature>
<dbReference type="GO" id="GO:1904680">
    <property type="term" value="F:peptide transmembrane transporter activity"/>
    <property type="evidence" value="ECO:0007669"/>
    <property type="project" value="TreeGrafter"/>
</dbReference>
<protein>
    <submittedName>
        <fullName evidence="8">Bacterial extracellular solute-binding s, 5 Middle family protein</fullName>
    </submittedName>
</protein>
<proteinExistence type="inferred from homology"/>
<sequence length="1047" mass="119599">MKKVLGMTLLGSIIATAAASAVSCSVRISLDKILNRKNSNTKVLRELTNYSLANLNSATNNTSNDADIIANLQDVLLTVNRHDHYEGALAEYWDHNSNKDYWKFRLRKNAYWTKIENGKQVKGDLITGLDIFNTFRYVLNKNNLALTTEHFLTNFKHAPQLMDFINKLSDPTYDKSNGQAKAHSLYDSRFNKDLPGDLRTNELSSSYWIDRAILAFNIKPDNEQEAKNLALNASMSTKDLVKKSFAEGKIVNDGKSSTNDDKSQDGLDQSIFDIGFYLSKKISYFESVISYLAFAPIPEIALFYANDKDQVSNIYAGTNYGKPLGKKSGYNGLWYSGPYVIEDYFPGSNLNLTRNEFYYNKENVYIEKINYSYVNKADAATRRFLFETGDVSSTKINANDLAGWQKYVGKDEENPVFSGTNVLKQKPTTTWAFGFNFHTEGTQIYDNIQLNSEGSLVETGKKRTRTPEEDSILNRALALKSVRILARYALNRSLYAKFYSEARDGVDRPTSTQLRNTFTSKYVSTFEDKSHQVLDKDLKETVADYADFLAKDYYDIRKYDDNNNPKNNSSSSSSTSTTRSRRDVSSTSSSASNAEEKSWSDWIIDVLKEKQLHKPENIKNWGNRFGKVNDSKHPNSKTKVSVYNEGNDAFLENDLLAFTAFLEEDQLQPINGGSGNGKGNGLFNLNRDPKTVKFKNESLAKEFANLIGVYDKGYNPKIDTKKQDSVLQNLYKKINLLKRQVKEDLEKIAGIKNYNKPITIPFLLNPTGADDFKIKVAQFFGSFNYLVRKHDSNDIDSSIVFDIDKPIDFSNYLKELRAGKYGLAAFGWSPDYDDPTNYLATLKYDGVYEHIQSWTKVFNKSKLTSSNGANGQKREKDIKLELKDNDKTVTKEVLEKAYSDLKNILQHFTNELTYIDENEADIYKRYTQLAKLENYYTLSSAIIIPTHTHLADTLPSISYVDEFSKPTWPTGSHAKRYVGVRIFYKIVTKEDFAKQQKEYEQEKTSGYKSLNPMKFDDKTGKNIYFDHFKGDWRTQWKDQYNKEKKAK</sequence>
<evidence type="ECO:0000256" key="4">
    <source>
        <dbReference type="ARBA" id="ARBA00022729"/>
    </source>
</evidence>
<dbReference type="RefSeq" id="WP_045596430.1">
    <property type="nucleotide sequence ID" value="NZ_CP143993.1"/>
</dbReference>
<dbReference type="SUPFAM" id="SSF53850">
    <property type="entry name" value="Periplasmic binding protein-like II"/>
    <property type="match status" value="1"/>
</dbReference>
<dbReference type="InterPro" id="IPR039424">
    <property type="entry name" value="SBP_5"/>
</dbReference>
<accession>A0AAE2JT17</accession>
<comment type="similarity">
    <text evidence="2">Belongs to the bacterial solute-binding protein 5 family.</text>
</comment>
<dbReference type="InterPro" id="IPR000914">
    <property type="entry name" value="SBP_5_dom"/>
</dbReference>
<dbReference type="NCBIfam" id="NF043077">
    <property type="entry name" value="MMSYN1_0169"/>
    <property type="match status" value="1"/>
</dbReference>
<evidence type="ECO:0000256" key="2">
    <source>
        <dbReference type="ARBA" id="ARBA00005695"/>
    </source>
</evidence>
<evidence type="ECO:0000313" key="8">
    <source>
        <dbReference type="EMBL" id="KJQ45737.1"/>
    </source>
</evidence>
<evidence type="ECO:0000313" key="9">
    <source>
        <dbReference type="Proteomes" id="UP000033624"/>
    </source>
</evidence>
<gene>
    <name evidence="8" type="ORF">TS59_0210</name>
</gene>
<evidence type="ECO:0000256" key="5">
    <source>
        <dbReference type="SAM" id="MobiDB-lite"/>
    </source>
</evidence>
<keyword evidence="3" id="KW-0813">Transport</keyword>
<dbReference type="PANTHER" id="PTHR30290">
    <property type="entry name" value="PERIPLASMIC BINDING COMPONENT OF ABC TRANSPORTER"/>
    <property type="match status" value="1"/>
</dbReference>
<evidence type="ECO:0000256" key="1">
    <source>
        <dbReference type="ARBA" id="ARBA00004196"/>
    </source>
</evidence>
<dbReference type="GO" id="GO:0015833">
    <property type="term" value="P:peptide transport"/>
    <property type="evidence" value="ECO:0007669"/>
    <property type="project" value="TreeGrafter"/>
</dbReference>
<feature type="compositionally biased region" description="Low complexity" evidence="5">
    <location>
        <begin position="569"/>
        <end position="578"/>
    </location>
</feature>
<feature type="domain" description="Solute-binding protein family 5" evidence="7">
    <location>
        <begin position="332"/>
        <end position="451"/>
    </location>
</feature>
<organism evidence="8 9">
    <name type="scientific">Mycoplasma mycoides subsp. mycoides</name>
    <dbReference type="NCBI Taxonomy" id="2103"/>
    <lineage>
        <taxon>Bacteria</taxon>
        <taxon>Bacillati</taxon>
        <taxon>Mycoplasmatota</taxon>
        <taxon>Mollicutes</taxon>
        <taxon>Mycoplasmataceae</taxon>
        <taxon>Mycoplasma</taxon>
    </lineage>
</organism>
<feature type="signal peptide" evidence="6">
    <location>
        <begin position="1"/>
        <end position="17"/>
    </location>
</feature>
<dbReference type="AlphaFoldDB" id="A0AAE2JT17"/>
<dbReference type="GO" id="GO:0030313">
    <property type="term" value="C:cell envelope"/>
    <property type="evidence" value="ECO:0007669"/>
    <property type="project" value="UniProtKB-SubCell"/>
</dbReference>
<feature type="chain" id="PRO_5042123507" evidence="6">
    <location>
        <begin position="18"/>
        <end position="1047"/>
    </location>
</feature>
<dbReference type="Proteomes" id="UP000033624">
    <property type="component" value="Unassembled WGS sequence"/>
</dbReference>
<dbReference type="Gene3D" id="3.10.105.10">
    <property type="entry name" value="Dipeptide-binding Protein, Domain 3"/>
    <property type="match status" value="1"/>
</dbReference>
<name>A0AAE2JT17_MYCMY</name>
<keyword evidence="4 6" id="KW-0732">Signal</keyword>
<dbReference type="Pfam" id="PF00496">
    <property type="entry name" value="SBP_bac_5"/>
    <property type="match status" value="1"/>
</dbReference>
<evidence type="ECO:0000256" key="6">
    <source>
        <dbReference type="SAM" id="SignalP"/>
    </source>
</evidence>
<dbReference type="Gene3D" id="3.40.190.10">
    <property type="entry name" value="Periplasmic binding protein-like II"/>
    <property type="match status" value="1"/>
</dbReference>